<dbReference type="InterPro" id="IPR005651">
    <property type="entry name" value="Trm112-like"/>
</dbReference>
<dbReference type="Proteomes" id="UP001205843">
    <property type="component" value="Unassembled WGS sequence"/>
</dbReference>
<evidence type="ECO:0000313" key="1">
    <source>
        <dbReference type="EMBL" id="MCP1672957.1"/>
    </source>
</evidence>
<dbReference type="Gene3D" id="2.20.25.10">
    <property type="match status" value="1"/>
</dbReference>
<dbReference type="RefSeq" id="WP_253472521.1">
    <property type="nucleotide sequence ID" value="NZ_JALJXV010000001.1"/>
</dbReference>
<organism evidence="1 2">
    <name type="scientific">Natronocella acetinitrilica</name>
    <dbReference type="NCBI Taxonomy" id="414046"/>
    <lineage>
        <taxon>Bacteria</taxon>
        <taxon>Pseudomonadati</taxon>
        <taxon>Pseudomonadota</taxon>
        <taxon>Gammaproteobacteria</taxon>
        <taxon>Chromatiales</taxon>
        <taxon>Ectothiorhodospiraceae</taxon>
        <taxon>Natronocella</taxon>
    </lineage>
</organism>
<name>A0AAE3G310_9GAMM</name>
<gene>
    <name evidence="1" type="ORF">J2T57_000049</name>
</gene>
<reference evidence="1" key="1">
    <citation type="submission" date="2022-03" db="EMBL/GenBank/DDBJ databases">
        <title>Genomic Encyclopedia of Type Strains, Phase III (KMG-III): the genomes of soil and plant-associated and newly described type strains.</title>
        <authorList>
            <person name="Whitman W."/>
        </authorList>
    </citation>
    <scope>NUCLEOTIDE SEQUENCE</scope>
    <source>
        <strain evidence="1">ANL 6-2</strain>
    </source>
</reference>
<proteinExistence type="predicted"/>
<accession>A0AAE3G310</accession>
<dbReference type="SUPFAM" id="SSF158997">
    <property type="entry name" value="Trm112p-like"/>
    <property type="match status" value="1"/>
</dbReference>
<comment type="caution">
    <text evidence="1">The sequence shown here is derived from an EMBL/GenBank/DDBJ whole genome shotgun (WGS) entry which is preliminary data.</text>
</comment>
<protein>
    <submittedName>
        <fullName evidence="1">Uncharacterized protein YbaR (Trm112 family)</fullName>
    </submittedName>
</protein>
<dbReference type="EMBL" id="JALJXV010000001">
    <property type="protein sequence ID" value="MCP1672957.1"/>
    <property type="molecule type" value="Genomic_DNA"/>
</dbReference>
<evidence type="ECO:0000313" key="2">
    <source>
        <dbReference type="Proteomes" id="UP001205843"/>
    </source>
</evidence>
<dbReference type="AlphaFoldDB" id="A0AAE3G310"/>
<dbReference type="Pfam" id="PF03966">
    <property type="entry name" value="Trm112p"/>
    <property type="match status" value="1"/>
</dbReference>
<sequence length="90" mass="9661">MALDQSLLDILVCPVTKKPLRRMDRKALKRLTEAAEASRLQFADGSPVSGPIAEALISDDGERIYLVDDGIPVLLEDRAISAESLQGVAG</sequence>
<keyword evidence="2" id="KW-1185">Reference proteome</keyword>